<evidence type="ECO:0000256" key="7">
    <source>
        <dbReference type="SAM" id="Phobius"/>
    </source>
</evidence>
<organism evidence="9 10">
    <name type="scientific">Pseudogracilibacillus auburnensis</name>
    <dbReference type="NCBI Taxonomy" id="1494959"/>
    <lineage>
        <taxon>Bacteria</taxon>
        <taxon>Bacillati</taxon>
        <taxon>Bacillota</taxon>
        <taxon>Bacilli</taxon>
        <taxon>Bacillales</taxon>
        <taxon>Bacillaceae</taxon>
        <taxon>Pseudogracilibacillus</taxon>
    </lineage>
</organism>
<keyword evidence="6 7" id="KW-0472">Membrane</keyword>
<evidence type="ECO:0000256" key="2">
    <source>
        <dbReference type="ARBA" id="ARBA00022475"/>
    </source>
</evidence>
<evidence type="ECO:0000313" key="9">
    <source>
        <dbReference type="EMBL" id="PXW83390.1"/>
    </source>
</evidence>
<feature type="transmembrane region" description="Helical" evidence="7">
    <location>
        <begin position="213"/>
        <end position="236"/>
    </location>
</feature>
<keyword evidence="4 7" id="KW-0812">Transmembrane</keyword>
<keyword evidence="5 7" id="KW-1133">Transmembrane helix</keyword>
<dbReference type="PANTHER" id="PTHR33362">
    <property type="entry name" value="SIALIC ACID TRAP TRANSPORTER PERMEASE PROTEIN SIAT-RELATED"/>
    <property type="match status" value="1"/>
</dbReference>
<dbReference type="EMBL" id="QJJQ01000016">
    <property type="protein sequence ID" value="PXW83390.1"/>
    <property type="molecule type" value="Genomic_DNA"/>
</dbReference>
<feature type="transmembrane region" description="Helical" evidence="7">
    <location>
        <begin position="375"/>
        <end position="394"/>
    </location>
</feature>
<dbReference type="NCBIfam" id="TIGR00786">
    <property type="entry name" value="dctM"/>
    <property type="match status" value="1"/>
</dbReference>
<dbReference type="Pfam" id="PF06808">
    <property type="entry name" value="DctM"/>
    <property type="match status" value="1"/>
</dbReference>
<keyword evidence="3" id="KW-0997">Cell inner membrane</keyword>
<comment type="caution">
    <text evidence="9">The sequence shown here is derived from an EMBL/GenBank/DDBJ whole genome shotgun (WGS) entry which is preliminary data.</text>
</comment>
<reference evidence="9 10" key="1">
    <citation type="submission" date="2018-05" db="EMBL/GenBank/DDBJ databases">
        <title>Genomic Encyclopedia of Type Strains, Phase IV (KMG-IV): sequencing the most valuable type-strain genomes for metagenomic binning, comparative biology and taxonomic classification.</title>
        <authorList>
            <person name="Goeker M."/>
        </authorList>
    </citation>
    <scope>NUCLEOTIDE SEQUENCE [LARGE SCALE GENOMIC DNA]</scope>
    <source>
        <strain evidence="9 10">DSM 28556</strain>
    </source>
</reference>
<protein>
    <submittedName>
        <fullName evidence="9">Tripartite ATP-independent transporter DctM subunit</fullName>
    </submittedName>
</protein>
<keyword evidence="10" id="KW-1185">Reference proteome</keyword>
<keyword evidence="2" id="KW-1003">Cell membrane</keyword>
<dbReference type="GO" id="GO:0005886">
    <property type="term" value="C:plasma membrane"/>
    <property type="evidence" value="ECO:0007669"/>
    <property type="project" value="UniProtKB-SubCell"/>
</dbReference>
<dbReference type="PANTHER" id="PTHR33362:SF2">
    <property type="entry name" value="TRAP TRANSPORTER LARGE PERMEASE PROTEIN"/>
    <property type="match status" value="1"/>
</dbReference>
<evidence type="ECO:0000313" key="10">
    <source>
        <dbReference type="Proteomes" id="UP000247978"/>
    </source>
</evidence>
<dbReference type="Proteomes" id="UP000247978">
    <property type="component" value="Unassembled WGS sequence"/>
</dbReference>
<gene>
    <name evidence="9" type="ORF">DFR56_11669</name>
</gene>
<dbReference type="InterPro" id="IPR010656">
    <property type="entry name" value="DctM"/>
</dbReference>
<evidence type="ECO:0000256" key="3">
    <source>
        <dbReference type="ARBA" id="ARBA00022519"/>
    </source>
</evidence>
<accession>A0A2V3VPD7</accession>
<dbReference type="GO" id="GO:0022857">
    <property type="term" value="F:transmembrane transporter activity"/>
    <property type="evidence" value="ECO:0007669"/>
    <property type="project" value="TreeGrafter"/>
</dbReference>
<evidence type="ECO:0000256" key="1">
    <source>
        <dbReference type="ARBA" id="ARBA00004429"/>
    </source>
</evidence>
<feature type="transmembrane region" description="Helical" evidence="7">
    <location>
        <begin position="272"/>
        <end position="295"/>
    </location>
</feature>
<feature type="domain" description="TRAP C4-dicarboxylate transport system permease DctM subunit" evidence="8">
    <location>
        <begin position="7"/>
        <end position="417"/>
    </location>
</feature>
<feature type="transmembrane region" description="Helical" evidence="7">
    <location>
        <begin position="401"/>
        <end position="421"/>
    </location>
</feature>
<dbReference type="InterPro" id="IPR004681">
    <property type="entry name" value="TRAP_DctM"/>
</dbReference>
<feature type="transmembrane region" description="Helical" evidence="7">
    <location>
        <begin position="6"/>
        <end position="35"/>
    </location>
</feature>
<evidence type="ECO:0000256" key="5">
    <source>
        <dbReference type="ARBA" id="ARBA00022989"/>
    </source>
</evidence>
<evidence type="ECO:0000256" key="6">
    <source>
        <dbReference type="ARBA" id="ARBA00023136"/>
    </source>
</evidence>
<feature type="transmembrane region" description="Helical" evidence="7">
    <location>
        <begin position="167"/>
        <end position="192"/>
    </location>
</feature>
<feature type="transmembrane region" description="Helical" evidence="7">
    <location>
        <begin position="347"/>
        <end position="369"/>
    </location>
</feature>
<feature type="transmembrane region" description="Helical" evidence="7">
    <location>
        <begin position="242"/>
        <end position="260"/>
    </location>
</feature>
<feature type="transmembrane region" description="Helical" evidence="7">
    <location>
        <begin position="98"/>
        <end position="125"/>
    </location>
</feature>
<dbReference type="AlphaFoldDB" id="A0A2V3VPD7"/>
<dbReference type="RefSeq" id="WP_110396913.1">
    <property type="nucleotide sequence ID" value="NZ_JBHUHB010000001.1"/>
</dbReference>
<evidence type="ECO:0000259" key="8">
    <source>
        <dbReference type="Pfam" id="PF06808"/>
    </source>
</evidence>
<dbReference type="OrthoDB" id="9785600at2"/>
<name>A0A2V3VPD7_9BACI</name>
<comment type="subcellular location">
    <subcellularLocation>
        <location evidence="1">Cell inner membrane</location>
        <topology evidence="1">Multi-pass membrane protein</topology>
    </subcellularLocation>
</comment>
<proteinExistence type="predicted"/>
<sequence>MDPYLIIILFVVILFAGMPVAYVLGITGLLSLIAIGTVPLTALPQKMWTSLDSFPLMALPLFILASEIMNHSGITKGIIDLCKMLIGRFRGGLAYTNIASSAIFASISGSASATAAAIGSIMVPAMEKEGYDKDTSAALTASASILGPIIPPSTSAVILGVSAQLSIGALFIAGYVPGILFALGLGLYIFFIGKRRNFPIDNTRYNKLEVVTILKNSIPAILMPLIIIGGILSGVFTATESAAIACLYGILVGMFYMKTLRMKDLPNMFLKAGILTGAINIILGTSNVLGWTITINQIPQLIANWLLNLSENPHIILLLIIVLFLIVGLFMEIAVAIIMLTPILFPIIISLGVDPLHFGIVMLFALTIGMVTPPLGLSLFVMTAVANTSIGGIMKRIYPQIIIAVIVLLIITYIPELTLWLPRLFNIG</sequence>
<feature type="transmembrane region" description="Helical" evidence="7">
    <location>
        <begin position="47"/>
        <end position="65"/>
    </location>
</feature>
<evidence type="ECO:0000256" key="4">
    <source>
        <dbReference type="ARBA" id="ARBA00022692"/>
    </source>
</evidence>
<dbReference type="PIRSF" id="PIRSF006066">
    <property type="entry name" value="HI0050"/>
    <property type="match status" value="1"/>
</dbReference>
<feature type="transmembrane region" description="Helical" evidence="7">
    <location>
        <begin position="315"/>
        <end position="340"/>
    </location>
</feature>